<dbReference type="AlphaFoldDB" id="A0A1H8D7H1"/>
<dbReference type="GO" id="GO:0004177">
    <property type="term" value="F:aminopeptidase activity"/>
    <property type="evidence" value="ECO:0007669"/>
    <property type="project" value="UniProtKB-ARBA"/>
</dbReference>
<dbReference type="CDD" id="cd01092">
    <property type="entry name" value="APP-like"/>
    <property type="match status" value="1"/>
</dbReference>
<dbReference type="PANTHER" id="PTHR46112:SF10">
    <property type="entry name" value="DIPEPTIDASE YKVY-RELATED"/>
    <property type="match status" value="1"/>
</dbReference>
<evidence type="ECO:0000259" key="6">
    <source>
        <dbReference type="Pfam" id="PF00557"/>
    </source>
</evidence>
<dbReference type="Gene3D" id="3.40.350.10">
    <property type="entry name" value="Creatinase/prolidase N-terminal domain"/>
    <property type="match status" value="1"/>
</dbReference>
<evidence type="ECO:0000313" key="9">
    <source>
        <dbReference type="Proteomes" id="UP000199695"/>
    </source>
</evidence>
<feature type="domain" description="Peptidase M24" evidence="6">
    <location>
        <begin position="180"/>
        <end position="381"/>
    </location>
</feature>
<protein>
    <submittedName>
        <fullName evidence="8">Xaa-Pro dipeptidase</fullName>
    </submittedName>
</protein>
<dbReference type="GO" id="GO:0008235">
    <property type="term" value="F:metalloexopeptidase activity"/>
    <property type="evidence" value="ECO:0007669"/>
    <property type="project" value="UniProtKB-ARBA"/>
</dbReference>
<evidence type="ECO:0000313" key="8">
    <source>
        <dbReference type="EMBL" id="SEN03126.1"/>
    </source>
</evidence>
<organism evidence="8 9">
    <name type="scientific">Lihuaxuella thermophila</name>
    <dbReference type="NCBI Taxonomy" id="1173111"/>
    <lineage>
        <taxon>Bacteria</taxon>
        <taxon>Bacillati</taxon>
        <taxon>Bacillota</taxon>
        <taxon>Bacilli</taxon>
        <taxon>Bacillales</taxon>
        <taxon>Thermoactinomycetaceae</taxon>
        <taxon>Lihuaxuella</taxon>
    </lineage>
</organism>
<dbReference type="EMBL" id="FOCQ01000005">
    <property type="protein sequence ID" value="SEN03126.1"/>
    <property type="molecule type" value="Genomic_DNA"/>
</dbReference>
<evidence type="ECO:0000256" key="3">
    <source>
        <dbReference type="ARBA" id="ARBA00022723"/>
    </source>
</evidence>
<dbReference type="Proteomes" id="UP000199695">
    <property type="component" value="Unassembled WGS sequence"/>
</dbReference>
<proteinExistence type="inferred from homology"/>
<evidence type="ECO:0000256" key="2">
    <source>
        <dbReference type="ARBA" id="ARBA00008766"/>
    </source>
</evidence>
<name>A0A1H8D7H1_9BACL</name>
<dbReference type="InterPro" id="IPR000587">
    <property type="entry name" value="Creatinase_N"/>
</dbReference>
<feature type="domain" description="Creatinase N-terminal" evidence="7">
    <location>
        <begin position="36"/>
        <end position="171"/>
    </location>
</feature>
<accession>A0A1H8D7H1</accession>
<dbReference type="InterPro" id="IPR050659">
    <property type="entry name" value="Peptidase_M24B"/>
</dbReference>
<evidence type="ECO:0000256" key="4">
    <source>
        <dbReference type="ARBA" id="ARBA00022801"/>
    </source>
</evidence>
<dbReference type="Pfam" id="PF00557">
    <property type="entry name" value="Peptidase_M24"/>
    <property type="match status" value="1"/>
</dbReference>
<dbReference type="PROSITE" id="PS00491">
    <property type="entry name" value="PROLINE_PEPTIDASE"/>
    <property type="match status" value="1"/>
</dbReference>
<gene>
    <name evidence="8" type="ORF">SAMN05444955_10526</name>
</gene>
<sequence>MIVHRGGLNTVHLHLRIIPETDKVVFLNGGLYMKQRWEKLSEWLRQQEIEAAFINSPHNVFYLSRFHCQPHERLLGLFVFRDAEPFLVCPKMEVASARSAGWSFPILGYDDVQNPWEMIGVELKKRSIGADSTIAIEKEHLSFLRAEQLQSAVPDVRFASVDEAMNQLRLIKDEDEIKVLQEAAKLADYAVEVGISALKEGCTEMEVVARIEWEMKKKGIREMSFATMVLFGEKTALPHGHPGLRELKAGDLVLFDLGVNLDGYCSDITRTVAFRTVNEQQRKIYDTVLNAQLKALEACKPGTRIGDVDRTARKFIQEAGYGEFFPHRLGHGLGIDVHEYPSLNETNDSLLQPGMVFTVEPGIYVPDIGGVRIEDDVLVTQKGCETLTRFPKELQVV</sequence>
<keyword evidence="5" id="KW-0464">Manganese</keyword>
<dbReference type="Pfam" id="PF01321">
    <property type="entry name" value="Creatinase_N"/>
    <property type="match status" value="1"/>
</dbReference>
<keyword evidence="4" id="KW-0378">Hydrolase</keyword>
<dbReference type="InterPro" id="IPR000994">
    <property type="entry name" value="Pept_M24"/>
</dbReference>
<dbReference type="PRINTS" id="PR00599">
    <property type="entry name" value="MAPEPTIDASE"/>
</dbReference>
<dbReference type="SUPFAM" id="SSF53092">
    <property type="entry name" value="Creatinase/prolidase N-terminal domain"/>
    <property type="match status" value="1"/>
</dbReference>
<dbReference type="PANTHER" id="PTHR46112">
    <property type="entry name" value="AMINOPEPTIDASE"/>
    <property type="match status" value="1"/>
</dbReference>
<evidence type="ECO:0000259" key="7">
    <source>
        <dbReference type="Pfam" id="PF01321"/>
    </source>
</evidence>
<dbReference type="Gene3D" id="3.90.230.10">
    <property type="entry name" value="Creatinase/methionine aminopeptidase superfamily"/>
    <property type="match status" value="1"/>
</dbReference>
<dbReference type="InterPro" id="IPR001714">
    <property type="entry name" value="Pept_M24_MAP"/>
</dbReference>
<reference evidence="8 9" key="1">
    <citation type="submission" date="2016-10" db="EMBL/GenBank/DDBJ databases">
        <authorList>
            <person name="de Groot N.N."/>
        </authorList>
    </citation>
    <scope>NUCLEOTIDE SEQUENCE [LARGE SCALE GENOMIC DNA]</scope>
    <source>
        <strain evidence="8 9">DSM 46701</strain>
    </source>
</reference>
<dbReference type="GO" id="GO:0046872">
    <property type="term" value="F:metal ion binding"/>
    <property type="evidence" value="ECO:0007669"/>
    <property type="project" value="UniProtKB-KW"/>
</dbReference>
<dbReference type="SUPFAM" id="SSF55920">
    <property type="entry name" value="Creatinase/aminopeptidase"/>
    <property type="match status" value="1"/>
</dbReference>
<dbReference type="FunFam" id="3.90.230.10:FF:000014">
    <property type="entry name" value="Aminopeptidase P family protein"/>
    <property type="match status" value="1"/>
</dbReference>
<keyword evidence="9" id="KW-1185">Reference proteome</keyword>
<dbReference type="InterPro" id="IPR036005">
    <property type="entry name" value="Creatinase/aminopeptidase-like"/>
</dbReference>
<dbReference type="InterPro" id="IPR001131">
    <property type="entry name" value="Peptidase_M24B_aminopep-P_CS"/>
</dbReference>
<evidence type="ECO:0000256" key="1">
    <source>
        <dbReference type="ARBA" id="ARBA00001936"/>
    </source>
</evidence>
<dbReference type="InterPro" id="IPR029149">
    <property type="entry name" value="Creatin/AminoP/Spt16_N"/>
</dbReference>
<comment type="cofactor">
    <cofactor evidence="1">
        <name>Mn(2+)</name>
        <dbReference type="ChEBI" id="CHEBI:29035"/>
    </cofactor>
</comment>
<dbReference type="STRING" id="1173111.SAMN05444955_10526"/>
<evidence type="ECO:0000256" key="5">
    <source>
        <dbReference type="ARBA" id="ARBA00023211"/>
    </source>
</evidence>
<comment type="similarity">
    <text evidence="2">Belongs to the peptidase M24B family.</text>
</comment>
<keyword evidence="3" id="KW-0479">Metal-binding</keyword>